<dbReference type="InterPro" id="IPR006015">
    <property type="entry name" value="Universal_stress_UspA"/>
</dbReference>
<name>A0ABZ2CKU3_9BACI</name>
<protein>
    <submittedName>
        <fullName evidence="3">Universal stress protein</fullName>
    </submittedName>
</protein>
<dbReference type="EMBL" id="CP137640">
    <property type="protein sequence ID" value="WVX84178.1"/>
    <property type="molecule type" value="Genomic_DNA"/>
</dbReference>
<dbReference type="InterPro" id="IPR006016">
    <property type="entry name" value="UspA"/>
</dbReference>
<dbReference type="CDD" id="cd00293">
    <property type="entry name" value="USP-like"/>
    <property type="match status" value="1"/>
</dbReference>
<evidence type="ECO:0000256" key="1">
    <source>
        <dbReference type="ARBA" id="ARBA00008791"/>
    </source>
</evidence>
<evidence type="ECO:0000313" key="3">
    <source>
        <dbReference type="EMBL" id="WVX84178.1"/>
    </source>
</evidence>
<dbReference type="InterPro" id="IPR014729">
    <property type="entry name" value="Rossmann-like_a/b/a_fold"/>
</dbReference>
<dbReference type="Proteomes" id="UP001357223">
    <property type="component" value="Chromosome"/>
</dbReference>
<dbReference type="Pfam" id="PF00582">
    <property type="entry name" value="Usp"/>
    <property type="match status" value="1"/>
</dbReference>
<dbReference type="PRINTS" id="PR01438">
    <property type="entry name" value="UNVRSLSTRESS"/>
</dbReference>
<evidence type="ECO:0000259" key="2">
    <source>
        <dbReference type="Pfam" id="PF00582"/>
    </source>
</evidence>
<comment type="similarity">
    <text evidence="1">Belongs to the universal stress protein A family.</text>
</comment>
<accession>A0ABZ2CKU3</accession>
<evidence type="ECO:0000313" key="4">
    <source>
        <dbReference type="Proteomes" id="UP001357223"/>
    </source>
</evidence>
<sequence>MKKQIIVPIDDSTQSHQALQYACTIAKETDADIVLVNVQPSYTSTPNIHRFISKADIQDFIQGAANEILEKAIETVKDPEIHIEKVVRAGIPKVEITNLAKERNATSIIMGTRGLGAVKSAFIGSVSLGVLQLATCPVTLVP</sequence>
<dbReference type="SUPFAM" id="SSF52402">
    <property type="entry name" value="Adenine nucleotide alpha hydrolases-like"/>
    <property type="match status" value="1"/>
</dbReference>
<reference evidence="3 4" key="1">
    <citation type="submission" date="2023-10" db="EMBL/GenBank/DDBJ databases">
        <title>Niallia locisalis sp.nov. isolated from a salt pond sample.</title>
        <authorList>
            <person name="Li X.-J."/>
            <person name="Dong L."/>
        </authorList>
    </citation>
    <scope>NUCLEOTIDE SEQUENCE [LARGE SCALE GENOMIC DNA]</scope>
    <source>
        <strain evidence="3 4">DSM 29761</strain>
    </source>
</reference>
<gene>
    <name evidence="3" type="ORF">R4Z09_14980</name>
</gene>
<dbReference type="PANTHER" id="PTHR46268:SF6">
    <property type="entry name" value="UNIVERSAL STRESS PROTEIN UP12"/>
    <property type="match status" value="1"/>
</dbReference>
<feature type="domain" description="UspA" evidence="2">
    <location>
        <begin position="2"/>
        <end position="142"/>
    </location>
</feature>
<dbReference type="RefSeq" id="WP_338453051.1">
    <property type="nucleotide sequence ID" value="NZ_CP137640.1"/>
</dbReference>
<keyword evidence="4" id="KW-1185">Reference proteome</keyword>
<proteinExistence type="inferred from homology"/>
<dbReference type="Gene3D" id="3.40.50.620">
    <property type="entry name" value="HUPs"/>
    <property type="match status" value="1"/>
</dbReference>
<dbReference type="PANTHER" id="PTHR46268">
    <property type="entry name" value="STRESS RESPONSE PROTEIN NHAX"/>
    <property type="match status" value="1"/>
</dbReference>
<organism evidence="3 4">
    <name type="scientific">Niallia oryzisoli</name>
    <dbReference type="NCBI Taxonomy" id="1737571"/>
    <lineage>
        <taxon>Bacteria</taxon>
        <taxon>Bacillati</taxon>
        <taxon>Bacillota</taxon>
        <taxon>Bacilli</taxon>
        <taxon>Bacillales</taxon>
        <taxon>Bacillaceae</taxon>
        <taxon>Niallia</taxon>
    </lineage>
</organism>